<organism evidence="1 2">
    <name type="scientific">Bacteroides xylanisolvens SD CC 1b</name>
    <dbReference type="NCBI Taxonomy" id="702447"/>
    <lineage>
        <taxon>Bacteria</taxon>
        <taxon>Pseudomonadati</taxon>
        <taxon>Bacteroidota</taxon>
        <taxon>Bacteroidia</taxon>
        <taxon>Bacteroidales</taxon>
        <taxon>Bacteroidaceae</taxon>
        <taxon>Bacteroides</taxon>
    </lineage>
</organism>
<gene>
    <name evidence="1" type="ORF">BN890_30570</name>
</gene>
<dbReference type="Proteomes" id="UP000019380">
    <property type="component" value="Unassembled WGS sequence"/>
</dbReference>
<dbReference type="EMBL" id="CBXG010000035">
    <property type="protein sequence ID" value="CDM05467.1"/>
    <property type="molecule type" value="Genomic_DNA"/>
</dbReference>
<accession>W6PCA3</accession>
<dbReference type="AlphaFoldDB" id="W6PCA3"/>
<name>W6PCA3_9BACE</name>
<comment type="caution">
    <text evidence="1">The sequence shown here is derived from an EMBL/GenBank/DDBJ whole genome shotgun (WGS) entry which is preliminary data.</text>
</comment>
<reference evidence="1 2" key="1">
    <citation type="submission" date="2013-12" db="EMBL/GenBank/DDBJ databases">
        <title>Improved hybrid genome assemblies of Bacteroides xylanisolvens SD CC 1b and Bacteroides xylanisolvens SD CC 2a using Illumina and 454 Sequencing.</title>
        <authorList>
            <person name="Ramaraj T."/>
            <person name="Sundararajan A."/>
            <person name="Mudge J."/>
            <person name="Schilkey F.D."/>
            <person name="Delvecchio V."/>
            <person name="Donlon M."/>
            <person name="Ziemer C."/>
        </authorList>
    </citation>
    <scope>NUCLEOTIDE SEQUENCE [LARGE SCALE GENOMIC DNA]</scope>
</reference>
<proteinExistence type="predicted"/>
<sequence length="47" mass="5543">MKQKVSRCETLRFSVRNKQFQGMKQLARLKGLKKSSCLKRKISTDKK</sequence>
<protein>
    <submittedName>
        <fullName evidence="1">Uncharacterized protein</fullName>
    </submittedName>
</protein>
<evidence type="ECO:0000313" key="1">
    <source>
        <dbReference type="EMBL" id="CDM05467.1"/>
    </source>
</evidence>
<evidence type="ECO:0000313" key="2">
    <source>
        <dbReference type="Proteomes" id="UP000019380"/>
    </source>
</evidence>